<name>A0AAV2RHD2_MEGNR</name>
<comment type="similarity">
    <text evidence="2">Belongs to the SLC29A/ENT transporter (TC 2.A.57) family.</text>
</comment>
<feature type="transmembrane region" description="Helical" evidence="7">
    <location>
        <begin position="59"/>
        <end position="79"/>
    </location>
</feature>
<comment type="caution">
    <text evidence="8">The sequence shown here is derived from an EMBL/GenBank/DDBJ whole genome shotgun (WGS) entry which is preliminary data.</text>
</comment>
<feature type="transmembrane region" description="Helical" evidence="7">
    <location>
        <begin position="345"/>
        <end position="368"/>
    </location>
</feature>
<dbReference type="EMBL" id="CAXKWB010022583">
    <property type="protein sequence ID" value="CAL4124450.1"/>
    <property type="molecule type" value="Genomic_DNA"/>
</dbReference>
<evidence type="ECO:0000313" key="9">
    <source>
        <dbReference type="Proteomes" id="UP001497623"/>
    </source>
</evidence>
<feature type="transmembrane region" description="Helical" evidence="7">
    <location>
        <begin position="380"/>
        <end position="400"/>
    </location>
</feature>
<feature type="non-terminal residue" evidence="8">
    <location>
        <position position="401"/>
    </location>
</feature>
<dbReference type="PANTHER" id="PTHR10332">
    <property type="entry name" value="EQUILIBRATIVE NUCLEOSIDE TRANSPORTER"/>
    <property type="match status" value="1"/>
</dbReference>
<feature type="transmembrane region" description="Helical" evidence="7">
    <location>
        <begin position="188"/>
        <end position="209"/>
    </location>
</feature>
<feature type="transmembrane region" description="Helical" evidence="7">
    <location>
        <begin position="311"/>
        <end position="333"/>
    </location>
</feature>
<evidence type="ECO:0000256" key="1">
    <source>
        <dbReference type="ARBA" id="ARBA00004141"/>
    </source>
</evidence>
<keyword evidence="5 7" id="KW-1133">Transmembrane helix</keyword>
<keyword evidence="4 7" id="KW-0812">Transmembrane</keyword>
<dbReference type="Proteomes" id="UP001497623">
    <property type="component" value="Unassembled WGS sequence"/>
</dbReference>
<feature type="transmembrane region" description="Helical" evidence="7">
    <location>
        <begin position="122"/>
        <end position="148"/>
    </location>
</feature>
<feature type="transmembrane region" description="Helical" evidence="7">
    <location>
        <begin position="91"/>
        <end position="110"/>
    </location>
</feature>
<evidence type="ECO:0000256" key="5">
    <source>
        <dbReference type="ARBA" id="ARBA00022989"/>
    </source>
</evidence>
<organism evidence="8 9">
    <name type="scientific">Meganyctiphanes norvegica</name>
    <name type="common">Northern krill</name>
    <name type="synonym">Thysanopoda norvegica</name>
    <dbReference type="NCBI Taxonomy" id="48144"/>
    <lineage>
        <taxon>Eukaryota</taxon>
        <taxon>Metazoa</taxon>
        <taxon>Ecdysozoa</taxon>
        <taxon>Arthropoda</taxon>
        <taxon>Crustacea</taxon>
        <taxon>Multicrustacea</taxon>
        <taxon>Malacostraca</taxon>
        <taxon>Eumalacostraca</taxon>
        <taxon>Eucarida</taxon>
        <taxon>Euphausiacea</taxon>
        <taxon>Euphausiidae</taxon>
        <taxon>Meganyctiphanes</taxon>
    </lineage>
</organism>
<dbReference type="InterPro" id="IPR002259">
    <property type="entry name" value="Eqnu_transpt"/>
</dbReference>
<feature type="transmembrane region" description="Helical" evidence="7">
    <location>
        <begin position="9"/>
        <end position="29"/>
    </location>
</feature>
<evidence type="ECO:0000256" key="2">
    <source>
        <dbReference type="ARBA" id="ARBA00007965"/>
    </source>
</evidence>
<feature type="transmembrane region" description="Helical" evidence="7">
    <location>
        <begin position="279"/>
        <end position="299"/>
    </location>
</feature>
<comment type="subcellular location">
    <subcellularLocation>
        <location evidence="1">Membrane</location>
        <topology evidence="1">Multi-pass membrane protein</topology>
    </subcellularLocation>
</comment>
<gene>
    <name evidence="8" type="ORF">MNOR_LOCUS24518</name>
</gene>
<protein>
    <recommendedName>
        <fullName evidence="10">Equilibrative nucleoside transporter 3</fullName>
    </recommendedName>
</protein>
<accession>A0AAV2RHD2</accession>
<proteinExistence type="inferred from homology"/>
<keyword evidence="6 7" id="KW-0472">Membrane</keyword>
<evidence type="ECO:0000313" key="8">
    <source>
        <dbReference type="EMBL" id="CAL4124450.1"/>
    </source>
</evidence>
<evidence type="ECO:0008006" key="10">
    <source>
        <dbReference type="Google" id="ProtNLM"/>
    </source>
</evidence>
<dbReference type="AlphaFoldDB" id="A0AAV2RHD2"/>
<evidence type="ECO:0000256" key="4">
    <source>
        <dbReference type="ARBA" id="ARBA00022692"/>
    </source>
</evidence>
<dbReference type="PIRSF" id="PIRSF016379">
    <property type="entry name" value="ENT"/>
    <property type="match status" value="1"/>
</dbReference>
<dbReference type="GO" id="GO:0005337">
    <property type="term" value="F:nucleoside transmembrane transporter activity"/>
    <property type="evidence" value="ECO:0007669"/>
    <property type="project" value="InterPro"/>
</dbReference>
<keyword evidence="9" id="KW-1185">Reference proteome</keyword>
<dbReference type="PANTHER" id="PTHR10332:SF88">
    <property type="entry name" value="EQUILIBRATIVE NUCLEOSIDE TRANSPORTER 1, ISOFORM A"/>
    <property type="match status" value="1"/>
</dbReference>
<reference evidence="8 9" key="1">
    <citation type="submission" date="2024-05" db="EMBL/GenBank/DDBJ databases">
        <authorList>
            <person name="Wallberg A."/>
        </authorList>
    </citation>
    <scope>NUCLEOTIDE SEQUENCE [LARGE SCALE GENOMIC DNA]</scope>
</reference>
<evidence type="ECO:0000256" key="7">
    <source>
        <dbReference type="SAM" id="Phobius"/>
    </source>
</evidence>
<feature type="transmembrane region" description="Helical" evidence="7">
    <location>
        <begin position="241"/>
        <end position="267"/>
    </location>
</feature>
<keyword evidence="3" id="KW-0813">Transport</keyword>
<sequence>MADLRGGNLVYVGFLLMGMGTLLPWNFFITADSYWQYKFRRNASDDDHWEQDPRTPLQLLFGPLQVCFSQLPNFAFLALNALYCGRFPQRLRLLGSLGCMILLFTVTTVFTKVDTDSWQIDFMAMTISIIFVLNICQAILQGGILGLAGMFPTKYMTAVLTGQALSGVFSSAARVVSLAVGGDQIQAAFIYFIIAVFVMLFTGVVYLAMSHMDFYKHYTGYEALDSSSEHPQSNLQVFKQILPLCAAVCVIFTVTLSVFPVVCVRIVSTSVHKEWAEIFFQPVITFLLYNVGDLFGRQLAGWMTWPRRGSLLYILVALRVGFIPLFLFCNTDIASVPSYFTRDSVYITLMVLFSVSNGHLTALCFMSAPKMVAPEDAEKAGMMLAGSLGLGLLLGAVCSFG</sequence>
<dbReference type="PRINTS" id="PR01130">
    <property type="entry name" value="DERENTRNSPRT"/>
</dbReference>
<evidence type="ECO:0000256" key="6">
    <source>
        <dbReference type="ARBA" id="ARBA00023136"/>
    </source>
</evidence>
<dbReference type="GO" id="GO:0005886">
    <property type="term" value="C:plasma membrane"/>
    <property type="evidence" value="ECO:0007669"/>
    <property type="project" value="TreeGrafter"/>
</dbReference>
<dbReference type="Pfam" id="PF01733">
    <property type="entry name" value="Nucleoside_tran"/>
    <property type="match status" value="2"/>
</dbReference>
<evidence type="ECO:0000256" key="3">
    <source>
        <dbReference type="ARBA" id="ARBA00022448"/>
    </source>
</evidence>